<protein>
    <recommendedName>
        <fullName evidence="3">DUF1554 domain-containing protein</fullName>
    </recommendedName>
</protein>
<organism evidence="1 2">
    <name type="scientific">Turneriella parva (strain ATCC BAA-1111 / DSM 21527 / NCTC 11395 / H)</name>
    <name type="common">Leptospira parva</name>
    <dbReference type="NCBI Taxonomy" id="869212"/>
    <lineage>
        <taxon>Bacteria</taxon>
        <taxon>Pseudomonadati</taxon>
        <taxon>Spirochaetota</taxon>
        <taxon>Spirochaetia</taxon>
        <taxon>Leptospirales</taxon>
        <taxon>Leptospiraceae</taxon>
        <taxon>Turneriella</taxon>
    </lineage>
</organism>
<evidence type="ECO:0008006" key="3">
    <source>
        <dbReference type="Google" id="ProtNLM"/>
    </source>
</evidence>
<accession>I4B393</accession>
<dbReference type="Proteomes" id="UP000006048">
    <property type="component" value="Chromosome"/>
</dbReference>
<evidence type="ECO:0000313" key="2">
    <source>
        <dbReference type="Proteomes" id="UP000006048"/>
    </source>
</evidence>
<dbReference type="HOGENOM" id="CLU_1250206_0_0_12"/>
<dbReference type="STRING" id="869212.Turpa_1102"/>
<name>I4B393_TURPD</name>
<reference evidence="1 2" key="1">
    <citation type="submission" date="2012-06" db="EMBL/GenBank/DDBJ databases">
        <title>The complete chromosome of genome of Turneriella parva DSM 21527.</title>
        <authorList>
            <consortium name="US DOE Joint Genome Institute (JGI-PGF)"/>
            <person name="Lucas S."/>
            <person name="Han J."/>
            <person name="Lapidus A."/>
            <person name="Bruce D."/>
            <person name="Goodwin L."/>
            <person name="Pitluck S."/>
            <person name="Peters L."/>
            <person name="Kyrpides N."/>
            <person name="Mavromatis K."/>
            <person name="Ivanova N."/>
            <person name="Mikhailova N."/>
            <person name="Chertkov O."/>
            <person name="Detter J.C."/>
            <person name="Tapia R."/>
            <person name="Han C."/>
            <person name="Land M."/>
            <person name="Hauser L."/>
            <person name="Markowitz V."/>
            <person name="Cheng J.-F."/>
            <person name="Hugenholtz P."/>
            <person name="Woyke T."/>
            <person name="Wu D."/>
            <person name="Gronow S."/>
            <person name="Wellnitz S."/>
            <person name="Brambilla E."/>
            <person name="Klenk H.-P."/>
            <person name="Eisen J.A."/>
        </authorList>
    </citation>
    <scope>NUCLEOTIDE SEQUENCE [LARGE SCALE GENOMIC DNA]</scope>
    <source>
        <strain evidence="2">ATCC BAA-1111 / DSM 21527 / NCTC 11395 / H</strain>
    </source>
</reference>
<dbReference type="AlphaFoldDB" id="I4B393"/>
<sequence>MLFGFILSETGCMDINLKGQLEDPGLTGTEKFTDRLIVFVSDSVTVGNMEALSASGCLGIGIQRADCYCNSKARAFGRRMNSGSRFVAWLSETGVPDNTMLCRILGTTGNSCAPAGNFTWYDTNFQPIVSDMANLFNAAPAFSNAIRLTEAGATAPIGTDDVWTGTAQQGTALTLNCSNWQANTNAIQGAAGQSNMTNFDWTNKASGPCDLVKRIYCFAVP</sequence>
<keyword evidence="2" id="KW-1185">Reference proteome</keyword>
<dbReference type="EMBL" id="CP002959">
    <property type="protein sequence ID" value="AFM11750.1"/>
    <property type="molecule type" value="Genomic_DNA"/>
</dbReference>
<dbReference type="InterPro" id="IPR016186">
    <property type="entry name" value="C-type_lectin-like/link_sf"/>
</dbReference>
<proteinExistence type="predicted"/>
<evidence type="ECO:0000313" key="1">
    <source>
        <dbReference type="EMBL" id="AFM11750.1"/>
    </source>
</evidence>
<dbReference type="Gene3D" id="3.10.100.10">
    <property type="entry name" value="Mannose-Binding Protein A, subunit A"/>
    <property type="match status" value="1"/>
</dbReference>
<dbReference type="KEGG" id="tpx:Turpa_1102"/>
<gene>
    <name evidence="1" type="ordered locus">Turpa_1102</name>
</gene>